<dbReference type="InterPro" id="IPR049174">
    <property type="entry name" value="Beta-AFase-like"/>
</dbReference>
<feature type="domain" description="Non-reducing end beta-L-arabinofuranosidase-like GH127 catalytic" evidence="2">
    <location>
        <begin position="83"/>
        <end position="416"/>
    </location>
</feature>
<dbReference type="STRING" id="380244.SAMN05216298_2064"/>
<dbReference type="PANTHER" id="PTHR43465:SF2">
    <property type="entry name" value="DUF1680 DOMAIN PROTEIN (AFU_ORTHOLOGUE AFUA_1G08910)"/>
    <property type="match status" value="1"/>
</dbReference>
<keyword evidence="6" id="KW-1185">Reference proteome</keyword>
<dbReference type="PANTHER" id="PTHR43465">
    <property type="entry name" value="DUF1680 DOMAIN PROTEIN (AFU_ORTHOLOGUE AFUA_1G08910)"/>
    <property type="match status" value="1"/>
</dbReference>
<dbReference type="InterPro" id="IPR049049">
    <property type="entry name" value="Beta-AFase-like_GH127_C"/>
</dbReference>
<dbReference type="InterPro" id="IPR049046">
    <property type="entry name" value="Beta-AFase-like_GH127_middle"/>
</dbReference>
<dbReference type="Pfam" id="PF20737">
    <property type="entry name" value="Glyco_hydro127C"/>
    <property type="match status" value="1"/>
</dbReference>
<feature type="domain" description="Non-reducing end beta-L-arabinofuranosidase-like GH127 middle" evidence="3">
    <location>
        <begin position="427"/>
        <end position="501"/>
    </location>
</feature>
<dbReference type="GO" id="GO:0005975">
    <property type="term" value="P:carbohydrate metabolic process"/>
    <property type="evidence" value="ECO:0007669"/>
    <property type="project" value="InterPro"/>
</dbReference>
<dbReference type="EMBL" id="FNGF01000002">
    <property type="protein sequence ID" value="SDK92582.1"/>
    <property type="molecule type" value="Genomic_DNA"/>
</dbReference>
<dbReference type="Proteomes" id="UP000198662">
    <property type="component" value="Unassembled WGS sequence"/>
</dbReference>
<accession>A0A1G9FW53</accession>
<evidence type="ECO:0000259" key="3">
    <source>
        <dbReference type="Pfam" id="PF20736"/>
    </source>
</evidence>
<evidence type="ECO:0000259" key="2">
    <source>
        <dbReference type="Pfam" id="PF07944"/>
    </source>
</evidence>
<evidence type="ECO:0008006" key="7">
    <source>
        <dbReference type="Google" id="ProtNLM"/>
    </source>
</evidence>
<dbReference type="InterPro" id="IPR012878">
    <property type="entry name" value="Beta-AFase-like_GH127_cat"/>
</dbReference>
<dbReference type="InterPro" id="IPR008928">
    <property type="entry name" value="6-hairpin_glycosidase_sf"/>
</dbReference>
<evidence type="ECO:0000259" key="4">
    <source>
        <dbReference type="Pfam" id="PF20737"/>
    </source>
</evidence>
<evidence type="ECO:0000313" key="6">
    <source>
        <dbReference type="Proteomes" id="UP000198662"/>
    </source>
</evidence>
<organism evidence="5 6">
    <name type="scientific">Glycomyces sambucus</name>
    <dbReference type="NCBI Taxonomy" id="380244"/>
    <lineage>
        <taxon>Bacteria</taxon>
        <taxon>Bacillati</taxon>
        <taxon>Actinomycetota</taxon>
        <taxon>Actinomycetes</taxon>
        <taxon>Glycomycetales</taxon>
        <taxon>Glycomycetaceae</taxon>
        <taxon>Glycomyces</taxon>
    </lineage>
</organism>
<gene>
    <name evidence="5" type="ORF">SAMN05216298_2064</name>
</gene>
<feature type="domain" description="Non-reducing end beta-L-arabinofuranosidase-like GH127 C-terminal" evidence="4">
    <location>
        <begin position="514"/>
        <end position="623"/>
    </location>
</feature>
<sequence>MTNPQAAATAPGQIRTPAAPGGPAARHRPLDLRSVRLHPAGPLGAMQERNAAATIAHCIANLRPALDYYRRVLGESDAANPGFVADTDVYKTIEAAAWEIARTGTTAWDDWLDEAVGLIGRVQDDTGYVVTWIQAEGKEHFADLEAAHEMYALGHLIQAAVALDRAGRGDLLVIARAFADLVDREFGPGQKDGICGHPEIETALVELYRHTGERRYLDLAAKMIDLRGRGLLKTGHLGAEYFQDHALVREARSAVGHAVRQLYLDAGAADVYLETGERALIDAMHAQWDSVHERKMYLTGAFGARHQGEAFGDDYELPSDRAYAETCASIADVHFNWRMLLAGDRSAAGYAEAVERELHNALAAAVDATGTRFFYASPLHLRPDRLSEGHAPRERQSWYSCACCPPNLARLIAQLGAYVATVADDALAVHLYADAEIDVPDRLGGGTLRIDTAYPADGRIRLRLNGSDGLDLALRVPGWAPGAQVDGEAAAPDEDGYLRLRLTGETVLDLDLAPRWTRAHHRADALRGSAAIERGPVVYCVEQVDLPDDVPLDDVLVEAGAPLAEHAGDGLPSLTFPAAVRPSAPGLYGPPREAGAARPVTVTAVPFAQWGNRGGDAMRVWLPAV</sequence>
<evidence type="ECO:0000256" key="1">
    <source>
        <dbReference type="SAM" id="MobiDB-lite"/>
    </source>
</evidence>
<dbReference type="AlphaFoldDB" id="A0A1G9FW53"/>
<reference evidence="6" key="1">
    <citation type="submission" date="2016-10" db="EMBL/GenBank/DDBJ databases">
        <authorList>
            <person name="Varghese N."/>
            <person name="Submissions S."/>
        </authorList>
    </citation>
    <scope>NUCLEOTIDE SEQUENCE [LARGE SCALE GENOMIC DNA]</scope>
    <source>
        <strain evidence="6">CGMCC 4.3147</strain>
    </source>
</reference>
<dbReference type="Pfam" id="PF20736">
    <property type="entry name" value="Glyco_hydro127M"/>
    <property type="match status" value="1"/>
</dbReference>
<evidence type="ECO:0000313" key="5">
    <source>
        <dbReference type="EMBL" id="SDK92582.1"/>
    </source>
</evidence>
<dbReference type="RefSeq" id="WP_218126365.1">
    <property type="nucleotide sequence ID" value="NZ_FNGF01000002.1"/>
</dbReference>
<feature type="region of interest" description="Disordered" evidence="1">
    <location>
        <begin position="1"/>
        <end position="27"/>
    </location>
</feature>
<name>A0A1G9FW53_9ACTN</name>
<dbReference type="SUPFAM" id="SSF48208">
    <property type="entry name" value="Six-hairpin glycosidases"/>
    <property type="match status" value="1"/>
</dbReference>
<dbReference type="Pfam" id="PF07944">
    <property type="entry name" value="Beta-AFase-like_GH127_cat"/>
    <property type="match status" value="1"/>
</dbReference>
<protein>
    <recommendedName>
        <fullName evidence="7">Glycoside hydrolase family 127 protein</fullName>
    </recommendedName>
</protein>
<proteinExistence type="predicted"/>